<dbReference type="Proteomes" id="UP001154061">
    <property type="component" value="Unassembled WGS sequence"/>
</dbReference>
<sequence length="158" mass="17717">MVETDSDASGDHRHSGLEDQTRIGSEMGDDGAADLDELLRILSNRRRRCVLYCLDAADHRDVETLAKRVVTRLERTVPDDRAEVRYDDVELSLVHVDIPMLEDADVISYDRRRGDLCLDCPPTRIEPLLETCAALDPCAETDDGRESDELEAASSCDR</sequence>
<dbReference type="EMBL" id="JAMQOT010000001">
    <property type="protein sequence ID" value="MDF9744613.1"/>
    <property type="molecule type" value="Genomic_DNA"/>
</dbReference>
<comment type="caution">
    <text evidence="3">The sequence shown here is derived from an EMBL/GenBank/DDBJ whole genome shotgun (WGS) entry which is preliminary data.</text>
</comment>
<dbReference type="RefSeq" id="WP_277520100.1">
    <property type="nucleotide sequence ID" value="NZ_JAMQOT010000001.1"/>
</dbReference>
<keyword evidence="4" id="KW-1185">Reference proteome</keyword>
<organism evidence="3 4">
    <name type="scientific">Natrinema salsiterrestre</name>
    <dbReference type="NCBI Taxonomy" id="2950540"/>
    <lineage>
        <taxon>Archaea</taxon>
        <taxon>Methanobacteriati</taxon>
        <taxon>Methanobacteriota</taxon>
        <taxon>Stenosarchaea group</taxon>
        <taxon>Halobacteria</taxon>
        <taxon>Halobacteriales</taxon>
        <taxon>Natrialbaceae</taxon>
        <taxon>Natrinema</taxon>
    </lineage>
</organism>
<protein>
    <recommendedName>
        <fullName evidence="2">DUF7344 domain-containing protein</fullName>
    </recommendedName>
</protein>
<feature type="compositionally biased region" description="Basic and acidic residues" evidence="1">
    <location>
        <begin position="9"/>
        <end position="21"/>
    </location>
</feature>
<feature type="domain" description="DUF7344" evidence="2">
    <location>
        <begin position="40"/>
        <end position="114"/>
    </location>
</feature>
<dbReference type="AlphaFoldDB" id="A0A9Q4L0K0"/>
<dbReference type="Pfam" id="PF24035">
    <property type="entry name" value="DUF7344"/>
    <property type="match status" value="1"/>
</dbReference>
<dbReference type="InterPro" id="IPR036388">
    <property type="entry name" value="WH-like_DNA-bd_sf"/>
</dbReference>
<reference evidence="3" key="1">
    <citation type="submission" date="2022-06" db="EMBL/GenBank/DDBJ databases">
        <title>Natrinema sp. a new haloarchaeum isolate from saline soil.</title>
        <authorList>
            <person name="Strakova D."/>
            <person name="Galisteo C."/>
            <person name="Sanchez-Porro C."/>
            <person name="Ventosa A."/>
        </authorList>
    </citation>
    <scope>NUCLEOTIDE SEQUENCE</scope>
    <source>
        <strain evidence="3">S1CR25-10</strain>
    </source>
</reference>
<evidence type="ECO:0000313" key="4">
    <source>
        <dbReference type="Proteomes" id="UP001154061"/>
    </source>
</evidence>
<feature type="region of interest" description="Disordered" evidence="1">
    <location>
        <begin position="1"/>
        <end position="29"/>
    </location>
</feature>
<accession>A0A9Q4L0K0</accession>
<gene>
    <name evidence="3" type="ORF">NDI89_03350</name>
</gene>
<name>A0A9Q4L0K0_9EURY</name>
<evidence type="ECO:0000259" key="2">
    <source>
        <dbReference type="Pfam" id="PF24035"/>
    </source>
</evidence>
<dbReference type="InterPro" id="IPR055768">
    <property type="entry name" value="DUF7344"/>
</dbReference>
<evidence type="ECO:0000313" key="3">
    <source>
        <dbReference type="EMBL" id="MDF9744613.1"/>
    </source>
</evidence>
<dbReference type="Gene3D" id="1.10.10.10">
    <property type="entry name" value="Winged helix-like DNA-binding domain superfamily/Winged helix DNA-binding domain"/>
    <property type="match status" value="1"/>
</dbReference>
<evidence type="ECO:0000256" key="1">
    <source>
        <dbReference type="SAM" id="MobiDB-lite"/>
    </source>
</evidence>
<proteinExistence type="predicted"/>